<feature type="signal peptide" evidence="2">
    <location>
        <begin position="1"/>
        <end position="20"/>
    </location>
</feature>
<dbReference type="Pfam" id="PF00884">
    <property type="entry name" value="Sulfatase"/>
    <property type="match status" value="1"/>
</dbReference>
<reference evidence="4 5" key="1">
    <citation type="submission" date="2019-04" db="EMBL/GenBank/DDBJ databases">
        <authorList>
            <person name="Van Vliet M D."/>
        </authorList>
    </citation>
    <scope>NUCLEOTIDE SEQUENCE [LARGE SCALE GENOMIC DNA]</scope>
    <source>
        <strain evidence="4 5">F1</strain>
    </source>
</reference>
<feature type="region of interest" description="Disordered" evidence="1">
    <location>
        <begin position="334"/>
        <end position="353"/>
    </location>
</feature>
<name>A0A6C2TXM0_PONDE</name>
<dbReference type="EMBL" id="CAAHFG010000001">
    <property type="protein sequence ID" value="VGO12342.1"/>
    <property type="molecule type" value="Genomic_DNA"/>
</dbReference>
<feature type="compositionally biased region" description="Polar residues" evidence="1">
    <location>
        <begin position="133"/>
        <end position="147"/>
    </location>
</feature>
<dbReference type="CDD" id="cd16027">
    <property type="entry name" value="SGSH"/>
    <property type="match status" value="1"/>
</dbReference>
<dbReference type="AlphaFoldDB" id="A0A6C2TXM0"/>
<dbReference type="PANTHER" id="PTHR43751:SF1">
    <property type="entry name" value="SULFATASE ATSG-RELATED"/>
    <property type="match status" value="1"/>
</dbReference>
<dbReference type="PANTHER" id="PTHR43751">
    <property type="entry name" value="SULFATASE"/>
    <property type="match status" value="1"/>
</dbReference>
<evidence type="ECO:0000256" key="2">
    <source>
        <dbReference type="SAM" id="SignalP"/>
    </source>
</evidence>
<feature type="domain" description="Sulfatase N-terminal" evidence="3">
    <location>
        <begin position="23"/>
        <end position="307"/>
    </location>
</feature>
<proteinExistence type="predicted"/>
<keyword evidence="2" id="KW-0732">Signal</keyword>
<dbReference type="SUPFAM" id="SSF53649">
    <property type="entry name" value="Alkaline phosphatase-like"/>
    <property type="match status" value="1"/>
</dbReference>
<gene>
    <name evidence="4" type="primary">atsA_30</name>
    <name evidence="4" type="ORF">PDESU_00894</name>
</gene>
<feature type="compositionally biased region" description="Basic and acidic residues" evidence="1">
    <location>
        <begin position="339"/>
        <end position="350"/>
    </location>
</feature>
<feature type="region of interest" description="Disordered" evidence="1">
    <location>
        <begin position="126"/>
        <end position="147"/>
    </location>
</feature>
<dbReference type="Gene3D" id="3.40.720.10">
    <property type="entry name" value="Alkaline Phosphatase, subunit A"/>
    <property type="match status" value="1"/>
</dbReference>
<dbReference type="RefSeq" id="WP_136078016.1">
    <property type="nucleotide sequence ID" value="NZ_CAAHFG010000001.1"/>
</dbReference>
<dbReference type="InterPro" id="IPR000917">
    <property type="entry name" value="Sulfatase_N"/>
</dbReference>
<dbReference type="Proteomes" id="UP000366872">
    <property type="component" value="Unassembled WGS sequence"/>
</dbReference>
<dbReference type="InterPro" id="IPR052701">
    <property type="entry name" value="GAG_Ulvan_Degrading_Sulfatases"/>
</dbReference>
<organism evidence="4 5">
    <name type="scientific">Pontiella desulfatans</name>
    <dbReference type="NCBI Taxonomy" id="2750659"/>
    <lineage>
        <taxon>Bacteria</taxon>
        <taxon>Pseudomonadati</taxon>
        <taxon>Kiritimatiellota</taxon>
        <taxon>Kiritimatiellia</taxon>
        <taxon>Kiritimatiellales</taxon>
        <taxon>Pontiellaceae</taxon>
        <taxon>Pontiella</taxon>
    </lineage>
</organism>
<evidence type="ECO:0000259" key="3">
    <source>
        <dbReference type="Pfam" id="PF00884"/>
    </source>
</evidence>
<dbReference type="InterPro" id="IPR017850">
    <property type="entry name" value="Alkaline_phosphatase_core_sf"/>
</dbReference>
<evidence type="ECO:0000313" key="5">
    <source>
        <dbReference type="Proteomes" id="UP000366872"/>
    </source>
</evidence>
<feature type="chain" id="PRO_5028865935" evidence="2">
    <location>
        <begin position="21"/>
        <end position="492"/>
    </location>
</feature>
<keyword evidence="5" id="KW-1185">Reference proteome</keyword>
<evidence type="ECO:0000313" key="4">
    <source>
        <dbReference type="EMBL" id="VGO12342.1"/>
    </source>
</evidence>
<sequence>MKWLFIMLFMVLGLSTRADAKRPNILFAIADDMSHASCYGYAFLDTPNFDRIAKEGIRFDRAYTPSSKCAPSRSVIITGRNPWQLEDAANHQPYFPKKFKSVVEALGEHGYFTGFTGKGWGPGDDGGRELTGTAFQESQNKNRPTNQINPTDYAGNFELFLKAKPADEPFFFWYGCKEPHRKYAFKSGVKSGKKLAELDFLPTFWGTDNAVKHDILDYAVEVEHYDMHLGRILQMLEAAGELENTLIIATSDNGMPFPRFKGHPYEHSTHLPFVVRWPGHIKNPGRVSSDFISFTDLAPTFLKAAGISRADSGLQPIQGRSLFDVFADAPKGRGSVLTGRERNDIGRPHDQSYPVRSLHEGTLVYMRNFKPDRWPCGNPETGYRDTDSSPTKTYTLSQEAGSLEYDKSYGKRPGEELYDLEKDPECLENLALSPEYDALKNRMRAKLFAELKKQGDPRVLGQGDVFDAYEHSKRPGYYEKEMAKKKGRGNKK</sequence>
<evidence type="ECO:0000256" key="1">
    <source>
        <dbReference type="SAM" id="MobiDB-lite"/>
    </source>
</evidence>
<accession>A0A6C2TXM0</accession>
<protein>
    <submittedName>
        <fullName evidence="4">Arylsulfatase</fullName>
    </submittedName>
</protein>